<reference evidence="4" key="1">
    <citation type="submission" date="2021-01" db="EMBL/GenBank/DDBJ databases">
        <authorList>
            <person name="Kaushik A."/>
        </authorList>
    </citation>
    <scope>NUCLEOTIDE SEQUENCE</scope>
    <source>
        <strain evidence="4">AG3-T5</strain>
    </source>
</reference>
<evidence type="ECO:0000313" key="4">
    <source>
        <dbReference type="EMBL" id="CAE6429270.1"/>
    </source>
</evidence>
<feature type="transmembrane region" description="Helical" evidence="2">
    <location>
        <begin position="225"/>
        <end position="246"/>
    </location>
</feature>
<feature type="coiled-coil region" evidence="1">
    <location>
        <begin position="166"/>
        <end position="207"/>
    </location>
</feature>
<dbReference type="Proteomes" id="UP000663841">
    <property type="component" value="Unassembled WGS sequence"/>
</dbReference>
<dbReference type="SUPFAM" id="SSF50370">
    <property type="entry name" value="Ricin B-like lectins"/>
    <property type="match status" value="1"/>
</dbReference>
<gene>
    <name evidence="4" type="ORF">RDB_LOCUS62809</name>
</gene>
<keyword evidence="2" id="KW-0472">Membrane</keyword>
<evidence type="ECO:0000256" key="2">
    <source>
        <dbReference type="SAM" id="Phobius"/>
    </source>
</evidence>
<evidence type="ECO:0000256" key="1">
    <source>
        <dbReference type="SAM" id="Coils"/>
    </source>
</evidence>
<feature type="domain" description="Ricin B lectin" evidence="3">
    <location>
        <begin position="15"/>
        <end position="81"/>
    </location>
</feature>
<protein>
    <recommendedName>
        <fullName evidence="3">Ricin B lectin domain-containing protein</fullName>
    </recommendedName>
</protein>
<dbReference type="AlphaFoldDB" id="A0A8H2XJM8"/>
<dbReference type="Pfam" id="PF14200">
    <property type="entry name" value="RicinB_lectin_2"/>
    <property type="match status" value="1"/>
</dbReference>
<comment type="caution">
    <text evidence="4">The sequence shown here is derived from an EMBL/GenBank/DDBJ whole genome shotgun (WGS) entry which is preliminary data.</text>
</comment>
<dbReference type="Gene3D" id="2.80.10.50">
    <property type="match status" value="1"/>
</dbReference>
<sequence length="265" mass="30607">MGEIYESKYSSDETLKPGIYRIFNVHTGSAIQVSDHDPTKIVAWEQHSRENQQWFLQRSGHGYQLRNKLRDAYLAVSSTDNHGLVYASRYPTTWVFLKFGGNYVIQLADRNRVLDLHHCSGHNGNEIHTWELGGINIPHKVWALDRLGGDPEAKPQERFTNKSEELLRFQDELSNTRQELSSTRQEFAEFRSALHQCNENIRQLQQDLKLFTCGPPFSLGPAITYGYSIVTITVVLLLSLPLYRFLRRLFWRALYVLSSPATHAR</sequence>
<keyword evidence="2" id="KW-1133">Transmembrane helix</keyword>
<name>A0A8H2XJM8_9AGAM</name>
<dbReference type="EMBL" id="CAJMWW010000083">
    <property type="protein sequence ID" value="CAE6429270.1"/>
    <property type="molecule type" value="Genomic_DNA"/>
</dbReference>
<evidence type="ECO:0000259" key="3">
    <source>
        <dbReference type="Pfam" id="PF14200"/>
    </source>
</evidence>
<keyword evidence="2" id="KW-0812">Transmembrane</keyword>
<keyword evidence="1" id="KW-0175">Coiled coil</keyword>
<evidence type="ECO:0000313" key="5">
    <source>
        <dbReference type="Proteomes" id="UP000663841"/>
    </source>
</evidence>
<organism evidence="4 5">
    <name type="scientific">Rhizoctonia solani</name>
    <dbReference type="NCBI Taxonomy" id="456999"/>
    <lineage>
        <taxon>Eukaryota</taxon>
        <taxon>Fungi</taxon>
        <taxon>Dikarya</taxon>
        <taxon>Basidiomycota</taxon>
        <taxon>Agaricomycotina</taxon>
        <taxon>Agaricomycetes</taxon>
        <taxon>Cantharellales</taxon>
        <taxon>Ceratobasidiaceae</taxon>
        <taxon>Rhizoctonia</taxon>
    </lineage>
</organism>
<dbReference type="InterPro" id="IPR000772">
    <property type="entry name" value="Ricin_B_lectin"/>
</dbReference>
<proteinExistence type="predicted"/>
<accession>A0A8H2XJM8</accession>
<dbReference type="InterPro" id="IPR035992">
    <property type="entry name" value="Ricin_B-like_lectins"/>
</dbReference>